<keyword evidence="9" id="KW-1185">Reference proteome</keyword>
<comment type="similarity">
    <text evidence="2">Belongs to the polysaccharide synthase family.</text>
</comment>
<evidence type="ECO:0000256" key="6">
    <source>
        <dbReference type="ARBA" id="ARBA00023136"/>
    </source>
</evidence>
<sequence length="484" mass="51967">MTSLFKKVSNGVLWVAFGTGAQVFLQFLLLVALSRLLTPSEFGQVTAALTVVSLSTIFSQMGVGQALVQSESVTVEHKRVAWTLSMLSGAFICSGIFYISDEIQSFYAIDGLGDLVRILAFVFPIVGFGVVSESSLQRSLRFKELMGARVTSYLFGYGLVSLVLAYAGLGASALAYGFLAQAFLFSSLVYIASSHSLRPSLRLGVLKGLVRFGSGLTLAKVGNYLATQGDYVIVGKLLGVTSLGVYSRAYQLLMLPTNLIGTVLEKVLFPTLSLIQEDKKQLQSVYEKGFALVALLTFPLMAFSIVFGDEIVKTILGSQWHDVVAPFQILIAVLFFRTAYKLNESLIKAAGRVFQLATIQWVYASAVVSFSIAGASWGLNGVSVGVGLSVLVNYFLTAHLLGRVIPVSWGQNMKLLVPGLATGGVVLCTSLLVKIIAHGDLVPLLMLVVGAGLSVISLGCLSYVFPNMFLGAEGVWLVKKLKRF</sequence>
<feature type="transmembrane region" description="Helical" evidence="7">
    <location>
        <begin position="12"/>
        <end position="33"/>
    </location>
</feature>
<keyword evidence="6 7" id="KW-0472">Membrane</keyword>
<feature type="transmembrane region" description="Helical" evidence="7">
    <location>
        <begin position="443"/>
        <end position="465"/>
    </location>
</feature>
<comment type="subcellular location">
    <subcellularLocation>
        <location evidence="1">Cell membrane</location>
        <topology evidence="1">Multi-pass membrane protein</topology>
    </subcellularLocation>
</comment>
<reference evidence="8 9" key="2">
    <citation type="journal article" date="2012" name="Stand. Genomic Sci.">
        <title>Complete genome sequence of Thauera aminoaromatica strain MZ1T.</title>
        <authorList>
            <person name="Jiang K."/>
            <person name="Sanseverino J."/>
            <person name="Chauhan A."/>
            <person name="Lucas S."/>
            <person name="Copeland A."/>
            <person name="Lapidus A."/>
            <person name="Del Rio T.G."/>
            <person name="Dalin E."/>
            <person name="Tice H."/>
            <person name="Bruce D."/>
            <person name="Goodwin L."/>
            <person name="Pitluck S."/>
            <person name="Sims D."/>
            <person name="Brettin T."/>
            <person name="Detter J.C."/>
            <person name="Han C."/>
            <person name="Chang Y.J."/>
            <person name="Larimer F."/>
            <person name="Land M."/>
            <person name="Hauser L."/>
            <person name="Kyrpides N.C."/>
            <person name="Mikhailova N."/>
            <person name="Moser S."/>
            <person name="Jegier P."/>
            <person name="Close D."/>
            <person name="Debruyn J.M."/>
            <person name="Wang Y."/>
            <person name="Layton A.C."/>
            <person name="Allen M.S."/>
            <person name="Sayler G.S."/>
        </authorList>
    </citation>
    <scope>NUCLEOTIDE SEQUENCE [LARGE SCALE GENOMIC DNA]</scope>
    <source>
        <strain evidence="8 9">MZ1T</strain>
    </source>
</reference>
<proteinExistence type="inferred from homology"/>
<evidence type="ECO:0000256" key="4">
    <source>
        <dbReference type="ARBA" id="ARBA00022692"/>
    </source>
</evidence>
<dbReference type="EMBL" id="CP001281">
    <property type="protein sequence ID" value="ACK53877.1"/>
    <property type="molecule type" value="Genomic_DNA"/>
</dbReference>
<dbReference type="AlphaFoldDB" id="C4ZJE4"/>
<dbReference type="Pfam" id="PF13440">
    <property type="entry name" value="Polysacc_synt_3"/>
    <property type="match status" value="1"/>
</dbReference>
<evidence type="ECO:0000313" key="8">
    <source>
        <dbReference type="EMBL" id="ACK53877.1"/>
    </source>
</evidence>
<dbReference type="Proteomes" id="UP000002186">
    <property type="component" value="Chromosome"/>
</dbReference>
<dbReference type="CDD" id="cd13127">
    <property type="entry name" value="MATE_tuaB_like"/>
    <property type="match status" value="1"/>
</dbReference>
<dbReference type="KEGG" id="tmz:Tmz1t_1118"/>
<keyword evidence="4 7" id="KW-0812">Transmembrane</keyword>
<evidence type="ECO:0000256" key="1">
    <source>
        <dbReference type="ARBA" id="ARBA00004651"/>
    </source>
</evidence>
<keyword evidence="3" id="KW-1003">Cell membrane</keyword>
<feature type="transmembrane region" description="Helical" evidence="7">
    <location>
        <begin position="173"/>
        <end position="192"/>
    </location>
</feature>
<evidence type="ECO:0000256" key="2">
    <source>
        <dbReference type="ARBA" id="ARBA00007430"/>
    </source>
</evidence>
<feature type="transmembrane region" description="Helical" evidence="7">
    <location>
        <begin position="150"/>
        <end position="167"/>
    </location>
</feature>
<feature type="transmembrane region" description="Helical" evidence="7">
    <location>
        <begin position="361"/>
        <end position="379"/>
    </location>
</feature>
<dbReference type="PANTHER" id="PTHR30250:SF10">
    <property type="entry name" value="LIPOPOLYSACCHARIDE BIOSYNTHESIS PROTEIN WZXC"/>
    <property type="match status" value="1"/>
</dbReference>
<feature type="transmembrane region" description="Helical" evidence="7">
    <location>
        <begin position="106"/>
        <end position="130"/>
    </location>
</feature>
<feature type="transmembrane region" description="Helical" evidence="7">
    <location>
        <begin position="80"/>
        <end position="100"/>
    </location>
</feature>
<organism evidence="8 9">
    <name type="scientific">Thauera aminoaromatica</name>
    <dbReference type="NCBI Taxonomy" id="164330"/>
    <lineage>
        <taxon>Bacteria</taxon>
        <taxon>Pseudomonadati</taxon>
        <taxon>Pseudomonadota</taxon>
        <taxon>Betaproteobacteria</taxon>
        <taxon>Rhodocyclales</taxon>
        <taxon>Zoogloeaceae</taxon>
        <taxon>Thauera</taxon>
    </lineage>
</organism>
<name>C4ZJE4_THASP</name>
<dbReference type="GO" id="GO:0005886">
    <property type="term" value="C:plasma membrane"/>
    <property type="evidence" value="ECO:0007669"/>
    <property type="project" value="UniProtKB-SubCell"/>
</dbReference>
<reference evidence="9" key="1">
    <citation type="submission" date="2009-05" db="EMBL/GenBank/DDBJ databases">
        <title>Complete sequence of chromosome of Thauera sp. MZ1T.</title>
        <authorList>
            <consortium name="US DOE Joint Genome Institute"/>
            <person name="Lucas S."/>
            <person name="Copeland A."/>
            <person name="Lapidus A."/>
            <person name="Glavina del Rio T."/>
            <person name="Dalin E."/>
            <person name="Tice H."/>
            <person name="Bruce D."/>
            <person name="Goodwin L."/>
            <person name="Pitluck S."/>
            <person name="Sims D."/>
            <person name="Brettin T."/>
            <person name="Detter J.C."/>
            <person name="Han C."/>
            <person name="Larimer F."/>
            <person name="Land M."/>
            <person name="Hauser L."/>
            <person name="Kyrpides N."/>
            <person name="Mikhailova N."/>
            <person name="Sayler G.S."/>
        </authorList>
    </citation>
    <scope>NUCLEOTIDE SEQUENCE [LARGE SCALE GENOMIC DNA]</scope>
    <source>
        <strain evidence="9">MZ1T</strain>
    </source>
</reference>
<feature type="transmembrane region" description="Helical" evidence="7">
    <location>
        <begin position="289"/>
        <end position="308"/>
    </location>
</feature>
<dbReference type="HOGENOM" id="CLU_026911_5_0_4"/>
<feature type="transmembrane region" description="Helical" evidence="7">
    <location>
        <begin position="385"/>
        <end position="403"/>
    </location>
</feature>
<feature type="transmembrane region" description="Helical" evidence="7">
    <location>
        <begin position="320"/>
        <end position="340"/>
    </location>
</feature>
<dbReference type="STRING" id="85643.Tmz1t_1118"/>
<evidence type="ECO:0000256" key="5">
    <source>
        <dbReference type="ARBA" id="ARBA00022989"/>
    </source>
</evidence>
<dbReference type="RefSeq" id="WP_012584862.1">
    <property type="nucleotide sequence ID" value="NC_011662.2"/>
</dbReference>
<dbReference type="InterPro" id="IPR050833">
    <property type="entry name" value="Poly_Biosynth_Transport"/>
</dbReference>
<feature type="transmembrane region" description="Helical" evidence="7">
    <location>
        <begin position="45"/>
        <end position="68"/>
    </location>
</feature>
<evidence type="ECO:0000256" key="7">
    <source>
        <dbReference type="SAM" id="Phobius"/>
    </source>
</evidence>
<dbReference type="eggNOG" id="COG2244">
    <property type="taxonomic scope" value="Bacteria"/>
</dbReference>
<protein>
    <submittedName>
        <fullName evidence="8">Polysaccharide biosynthesis protein</fullName>
    </submittedName>
</protein>
<evidence type="ECO:0000313" key="9">
    <source>
        <dbReference type="Proteomes" id="UP000002186"/>
    </source>
</evidence>
<evidence type="ECO:0000256" key="3">
    <source>
        <dbReference type="ARBA" id="ARBA00022475"/>
    </source>
</evidence>
<dbReference type="OrthoDB" id="8538786at2"/>
<dbReference type="PANTHER" id="PTHR30250">
    <property type="entry name" value="PST FAMILY PREDICTED COLANIC ACID TRANSPORTER"/>
    <property type="match status" value="1"/>
</dbReference>
<feature type="transmembrane region" description="Helical" evidence="7">
    <location>
        <begin position="415"/>
        <end position="437"/>
    </location>
</feature>
<keyword evidence="5 7" id="KW-1133">Transmembrane helix</keyword>
<accession>C4ZJE4</accession>
<gene>
    <name evidence="8" type="ordered locus">Tmz1t_1118</name>
</gene>